<feature type="compositionally biased region" description="Low complexity" evidence="1">
    <location>
        <begin position="650"/>
        <end position="662"/>
    </location>
</feature>
<protein>
    <submittedName>
        <fullName evidence="2">Uncharacterized protein</fullName>
    </submittedName>
</protein>
<feature type="compositionally biased region" description="Low complexity" evidence="1">
    <location>
        <begin position="674"/>
        <end position="685"/>
    </location>
</feature>
<reference evidence="2 3" key="1">
    <citation type="submission" date="2020-07" db="EMBL/GenBank/DDBJ databases">
        <title>Comparative genomics of pyrophilous fungi reveals a link between fire events and developmental genes.</title>
        <authorList>
            <consortium name="DOE Joint Genome Institute"/>
            <person name="Steindorff A.S."/>
            <person name="Carver A."/>
            <person name="Calhoun S."/>
            <person name="Stillman K."/>
            <person name="Liu H."/>
            <person name="Lipzen A."/>
            <person name="Pangilinan J."/>
            <person name="Labutti K."/>
            <person name="Bruns T.D."/>
            <person name="Grigoriev I.V."/>
        </authorList>
    </citation>
    <scope>NUCLEOTIDE SEQUENCE [LARGE SCALE GENOMIC DNA]</scope>
    <source>
        <strain evidence="2 3">CBS 144469</strain>
    </source>
</reference>
<feature type="compositionally biased region" description="Polar residues" evidence="1">
    <location>
        <begin position="569"/>
        <end position="583"/>
    </location>
</feature>
<dbReference type="EMBL" id="JACGCI010000064">
    <property type="protein sequence ID" value="KAF6749190.1"/>
    <property type="molecule type" value="Genomic_DNA"/>
</dbReference>
<evidence type="ECO:0000313" key="3">
    <source>
        <dbReference type="Proteomes" id="UP000521943"/>
    </source>
</evidence>
<dbReference type="OrthoDB" id="2843772at2759"/>
<feature type="region of interest" description="Disordered" evidence="1">
    <location>
        <begin position="512"/>
        <end position="592"/>
    </location>
</feature>
<proteinExistence type="predicted"/>
<sequence length="730" mass="78244">MSLEKHTLFRLQEREDHRREEHKAAAREIGSLGRAILMREGQFHNTKRTIRGLLFPSLAARPFLVSVPVRRGYHFGASAHHCEYETWVPHCPPLRRSWDPFGFDEEGCHSFRVAGRNGNGDNHASEDGGGSAHDCYVAFYVPKHTAGYEELPKNRALRVPKLRGNVLVMRMNNGLRDAFAVDVKIDEGLDILAQKAAPPRYCLGPIVFEKSVDLTRHLRGRGKKNPKKKPTACTIALFSHFNVSSMSTSPNGSPMAFNGQAIHDQFLLRDDYSAVPDYRHFVTWVKDPSAGNADMVAYKDEIGPDAAPSAGVITVVGTVTADRPTLKATGNRSEKYNKPLSDAKMQFTLGGATIHSRVLGEDWDQSVDALAHIQDLVAKSPQRNHFIITENGKKCLRMNWLMFSMRDEPYDPNNRDDKTTSLPVPNDVKRELDSLKETHRLNPWPFFHTDGTPIPAAVLQSSLLHAVVEVSFTLHHFFMNMNDTYSARLVQLRVLKRPPPVPVSRYQSALRNGTAYVPPSTPTRTRSLASVSPSSSPSPGATDQSVSAQVPQPQVPAASSASPAPATASDLQVTATSAPNTTQPTTPHAADAAVAPSQATAATVVAATGSQPTTPEAAAAPVAIAQVAGTKVANPEATLREDGPPPPAVAAPTGVPQAGVSTAVPPPVVRGAAAQAGVAAAPTQVEKVGATVPKQATADASGGDDGPGKRGRDSGEDAGGRALKTRRTGA</sequence>
<feature type="region of interest" description="Disordered" evidence="1">
    <location>
        <begin position="674"/>
        <end position="730"/>
    </location>
</feature>
<dbReference type="Proteomes" id="UP000521943">
    <property type="component" value="Unassembled WGS sequence"/>
</dbReference>
<keyword evidence="3" id="KW-1185">Reference proteome</keyword>
<evidence type="ECO:0000313" key="2">
    <source>
        <dbReference type="EMBL" id="KAF6749190.1"/>
    </source>
</evidence>
<gene>
    <name evidence="2" type="ORF">DFP72DRAFT_1073322</name>
</gene>
<feature type="compositionally biased region" description="Low complexity" evidence="1">
    <location>
        <begin position="530"/>
        <end position="566"/>
    </location>
</feature>
<dbReference type="AlphaFoldDB" id="A0A8H6HLG2"/>
<comment type="caution">
    <text evidence="2">The sequence shown here is derived from an EMBL/GenBank/DDBJ whole genome shotgun (WGS) entry which is preliminary data.</text>
</comment>
<evidence type="ECO:0000256" key="1">
    <source>
        <dbReference type="SAM" id="MobiDB-lite"/>
    </source>
</evidence>
<feature type="region of interest" description="Disordered" evidence="1">
    <location>
        <begin position="640"/>
        <end position="662"/>
    </location>
</feature>
<accession>A0A8H6HLG2</accession>
<organism evidence="2 3">
    <name type="scientific">Ephemerocybe angulata</name>
    <dbReference type="NCBI Taxonomy" id="980116"/>
    <lineage>
        <taxon>Eukaryota</taxon>
        <taxon>Fungi</taxon>
        <taxon>Dikarya</taxon>
        <taxon>Basidiomycota</taxon>
        <taxon>Agaricomycotina</taxon>
        <taxon>Agaricomycetes</taxon>
        <taxon>Agaricomycetidae</taxon>
        <taxon>Agaricales</taxon>
        <taxon>Agaricineae</taxon>
        <taxon>Psathyrellaceae</taxon>
        <taxon>Ephemerocybe</taxon>
    </lineage>
</organism>
<name>A0A8H6HLG2_9AGAR</name>
<feature type="compositionally biased region" description="Basic and acidic residues" evidence="1">
    <location>
        <begin position="706"/>
        <end position="719"/>
    </location>
</feature>